<reference evidence="2 3" key="1">
    <citation type="submission" date="2018-04" db="EMBL/GenBank/DDBJ databases">
        <title>Complete genome uncultured novel isolate.</title>
        <authorList>
            <person name="Merlino G."/>
        </authorList>
    </citation>
    <scope>NUCLEOTIDE SEQUENCE [LARGE SCALE GENOMIC DNA]</scope>
    <source>
        <strain evidence="3">R1DC9</strain>
    </source>
</reference>
<dbReference type="InterPro" id="IPR018392">
    <property type="entry name" value="LysM"/>
</dbReference>
<name>A0A4D7K568_9BACT</name>
<evidence type="ECO:0000313" key="2">
    <source>
        <dbReference type="EMBL" id="QCK14528.1"/>
    </source>
</evidence>
<dbReference type="Pfam" id="PF19266">
    <property type="entry name" value="CIS_tube"/>
    <property type="match status" value="1"/>
</dbReference>
<dbReference type="Proteomes" id="UP000298616">
    <property type="component" value="Chromosome"/>
</dbReference>
<evidence type="ECO:0000313" key="3">
    <source>
        <dbReference type="Proteomes" id="UP000298616"/>
    </source>
</evidence>
<gene>
    <name evidence="2" type="ORF">DCC35_07120</name>
</gene>
<protein>
    <submittedName>
        <fullName evidence="2">Peptidoglycan-binding protein</fullName>
    </submittedName>
</protein>
<organism evidence="2 3">
    <name type="scientific">Mangrovivirga cuniculi</name>
    <dbReference type="NCBI Taxonomy" id="2715131"/>
    <lineage>
        <taxon>Bacteria</taxon>
        <taxon>Pseudomonadati</taxon>
        <taxon>Bacteroidota</taxon>
        <taxon>Cytophagia</taxon>
        <taxon>Cytophagales</taxon>
        <taxon>Mangrovivirgaceae</taxon>
        <taxon>Mangrovivirga</taxon>
    </lineage>
</organism>
<dbReference type="InterPro" id="IPR045361">
    <property type="entry name" value="CIS_tube_prot_N"/>
</dbReference>
<dbReference type="KEGG" id="fpf:DCC35_07120"/>
<feature type="domain" description="LysM" evidence="1">
    <location>
        <begin position="173"/>
        <end position="220"/>
    </location>
</feature>
<dbReference type="EMBL" id="CP028923">
    <property type="protein sequence ID" value="QCK14528.1"/>
    <property type="molecule type" value="Genomic_DNA"/>
</dbReference>
<accession>A0A4D7K568</accession>
<sequence length="225" mass="25310">MEAEVSALKKLEIIAYSSATYDVKDEIGRMFVYMNPNSITNQLSISYNAEQPGDSEASEQRFENINSEKLQFEIWFDGTGANGEVIKVGDKIKELKKLLYDYIGEAHETPFVGLKWGQSLAFKGRMESMNITHTLFAPNGDSLRAKVNLGFVSARTLEEQAKRLNKNSPDLSHLVTVKIGDNLPQLCKKIYGDTKYYLQVAQINGLTSFRDLEPGMELSFPPLKK</sequence>
<dbReference type="PROSITE" id="PS51782">
    <property type="entry name" value="LYSM"/>
    <property type="match status" value="1"/>
</dbReference>
<dbReference type="AlphaFoldDB" id="A0A4D7K568"/>
<proteinExistence type="predicted"/>
<evidence type="ECO:0000259" key="1">
    <source>
        <dbReference type="PROSITE" id="PS51782"/>
    </source>
</evidence>
<dbReference type="OrthoDB" id="9815939at2"/>
<dbReference type="RefSeq" id="WP_137090115.1">
    <property type="nucleotide sequence ID" value="NZ_CP028923.1"/>
</dbReference>
<keyword evidence="3" id="KW-1185">Reference proteome</keyword>